<sequence length="514" mass="59102">MNFLGKHRYHEDANEVFQYDREELKNEPVDSDKYKRVVGMFINRHSSYQVSRLTELKRYYLHDNNIHYRKGKRNPRQADNRIASAYPQYITTFMQGYILGNPVKYSNDNEDTIEKITEFNQHNHVDYHDSLIETDLSIYGRAYELVTYDPEGLERVIKLQPETTFVVYDDTVDPQPLFGVRYYQLRLGEEVTYYVEVYSESMYAKFKTNSESYQSLSLVGEVKANIFNDVPINEYKNNDDRLGDFENVLDNIDAYDLAQSELANFQQDSNDALLVIKGNPYTGTDTPEYKRDNDGNILYDDNGDSIYTKNSEGDTLQKMLDANILVLDDNPNPDGAQPDAQWLIKQYDSDGSEQYKKRIVDDILRFTFTPDTNDQNFSGTQSGEAMKYKLLGNDNLRKVKERLLTSGFLRRLKLLSSAWSVKKINVADIEDTNIIFTPNLPEDKQLQIDMATAIQGIASDETVAEMLSDVTGIDAKAELKRKRDEGNEAIKDSYKIADNLTDQQKAGVNGGEEE</sequence>
<dbReference type="InterPro" id="IPR021145">
    <property type="entry name" value="Portal_protein_SPP1_Gp6-like"/>
</dbReference>
<gene>
    <name evidence="1" type="ORF">ITQ90_05480</name>
</gene>
<dbReference type="InterPro" id="IPR006428">
    <property type="entry name" value="Portal_SPP1-type"/>
</dbReference>
<proteinExistence type="predicted"/>
<organism evidence="1 2">
    <name type="scientific">Pediococcus pentosaceus</name>
    <dbReference type="NCBI Taxonomy" id="1255"/>
    <lineage>
        <taxon>Bacteria</taxon>
        <taxon>Bacillati</taxon>
        <taxon>Bacillota</taxon>
        <taxon>Bacilli</taxon>
        <taxon>Lactobacillales</taxon>
        <taxon>Lactobacillaceae</taxon>
        <taxon>Pediococcus</taxon>
    </lineage>
</organism>
<reference evidence="1" key="1">
    <citation type="submission" date="2020-11" db="EMBL/GenBank/DDBJ databases">
        <title>Antibiotic susceptibility profiles of Pediococcus pentosaceus from various origins and their implications for the safety assessment of strains with food-technology applications.</title>
        <authorList>
            <person name="Shani N."/>
            <person name="Oberhaensli S."/>
            <person name="Arias E."/>
        </authorList>
    </citation>
    <scope>NUCLEOTIDE SEQUENCE</scope>
    <source>
        <strain evidence="1">FAM 24207</strain>
    </source>
</reference>
<protein>
    <submittedName>
        <fullName evidence="1">Phage portal protein</fullName>
    </submittedName>
</protein>
<comment type="caution">
    <text evidence="1">The sequence shown here is derived from an EMBL/GenBank/DDBJ whole genome shotgun (WGS) entry which is preliminary data.</text>
</comment>
<dbReference type="Pfam" id="PF05133">
    <property type="entry name" value="SPP1_portal"/>
    <property type="match status" value="1"/>
</dbReference>
<name>A0AB73HER1_PEDPE</name>
<evidence type="ECO:0000313" key="2">
    <source>
        <dbReference type="Proteomes" id="UP001194632"/>
    </source>
</evidence>
<dbReference type="NCBIfam" id="TIGR01538">
    <property type="entry name" value="portal_SPP1"/>
    <property type="match status" value="1"/>
</dbReference>
<dbReference type="EMBL" id="JADOFP010000004">
    <property type="protein sequence ID" value="MBF7114937.1"/>
    <property type="molecule type" value="Genomic_DNA"/>
</dbReference>
<dbReference type="AlphaFoldDB" id="A0AB73HER1"/>
<evidence type="ECO:0000313" key="1">
    <source>
        <dbReference type="EMBL" id="MBF7114937.1"/>
    </source>
</evidence>
<dbReference type="Proteomes" id="UP001194632">
    <property type="component" value="Unassembled WGS sequence"/>
</dbReference>
<accession>A0AB73HER1</accession>